<proteinExistence type="inferred from homology"/>
<dbReference type="GO" id="GO:0016787">
    <property type="term" value="F:hydrolase activity"/>
    <property type="evidence" value="ECO:0007669"/>
    <property type="project" value="UniProtKB-KW"/>
</dbReference>
<keyword evidence="4 5" id="KW-0479">Metal-binding</keyword>
<dbReference type="PANTHER" id="PTHR13799:SF14">
    <property type="entry name" value="GTP CYCLOHYDROLASE 1 TYPE 2 HOMOLOG"/>
    <property type="match status" value="1"/>
</dbReference>
<evidence type="ECO:0000256" key="5">
    <source>
        <dbReference type="PIRSR" id="PIRSR602678-1"/>
    </source>
</evidence>
<evidence type="ECO:0000313" key="6">
    <source>
        <dbReference type="EMBL" id="QDT40206.1"/>
    </source>
</evidence>
<dbReference type="FunFam" id="3.40.1390.30:FF:000001">
    <property type="entry name" value="GTP cyclohydrolase 1 type 2"/>
    <property type="match status" value="1"/>
</dbReference>
<dbReference type="Gene3D" id="3.40.1390.30">
    <property type="entry name" value="NIF3 (NGG1p interacting factor 3)-like"/>
    <property type="match status" value="2"/>
</dbReference>
<evidence type="ECO:0000313" key="7">
    <source>
        <dbReference type="Proteomes" id="UP000317171"/>
    </source>
</evidence>
<feature type="binding site" evidence="5">
    <location>
        <position position="65"/>
    </location>
    <ligand>
        <name>a divalent metal cation</name>
        <dbReference type="ChEBI" id="CHEBI:60240"/>
        <label>1</label>
    </ligand>
</feature>
<evidence type="ECO:0000256" key="4">
    <source>
        <dbReference type="ARBA" id="ARBA00022723"/>
    </source>
</evidence>
<dbReference type="SUPFAM" id="SSF102705">
    <property type="entry name" value="NIF3 (NGG1p interacting factor 3)-like"/>
    <property type="match status" value="1"/>
</dbReference>
<feature type="binding site" evidence="5">
    <location>
        <position position="235"/>
    </location>
    <ligand>
        <name>a divalent metal cation</name>
        <dbReference type="ChEBI" id="CHEBI:60240"/>
        <label>1</label>
    </ligand>
</feature>
<protein>
    <recommendedName>
        <fullName evidence="3">GTP cyclohydrolase 1 type 2 homolog</fullName>
    </recommendedName>
</protein>
<keyword evidence="7" id="KW-1185">Reference proteome</keyword>
<reference evidence="6 7" key="1">
    <citation type="submission" date="2019-02" db="EMBL/GenBank/DDBJ databases">
        <title>Deep-cultivation of Planctomycetes and their phenomic and genomic characterization uncovers novel biology.</title>
        <authorList>
            <person name="Wiegand S."/>
            <person name="Jogler M."/>
            <person name="Boedeker C."/>
            <person name="Pinto D."/>
            <person name="Vollmers J."/>
            <person name="Rivas-Marin E."/>
            <person name="Kohn T."/>
            <person name="Peeters S.H."/>
            <person name="Heuer A."/>
            <person name="Rast P."/>
            <person name="Oberbeckmann S."/>
            <person name="Bunk B."/>
            <person name="Jeske O."/>
            <person name="Meyerdierks A."/>
            <person name="Storesund J.E."/>
            <person name="Kallscheuer N."/>
            <person name="Luecker S."/>
            <person name="Lage O.M."/>
            <person name="Pohl T."/>
            <person name="Merkel B.J."/>
            <person name="Hornburger P."/>
            <person name="Mueller R.-W."/>
            <person name="Bruemmer F."/>
            <person name="Labrenz M."/>
            <person name="Spormann A.M."/>
            <person name="Op den Camp H."/>
            <person name="Overmann J."/>
            <person name="Amann R."/>
            <person name="Jetten M.S.M."/>
            <person name="Mascher T."/>
            <person name="Medema M.H."/>
            <person name="Devos D.P."/>
            <person name="Kaster A.-K."/>
            <person name="Ovreas L."/>
            <person name="Rohde M."/>
            <person name="Galperin M.Y."/>
            <person name="Jogler C."/>
        </authorList>
    </citation>
    <scope>NUCLEOTIDE SEQUENCE [LARGE SCALE GENOMIC DNA]</scope>
    <source>
        <strain evidence="6 7">Pan241w</strain>
    </source>
</reference>
<feature type="binding site" evidence="5">
    <location>
        <position position="231"/>
    </location>
    <ligand>
        <name>a divalent metal cation</name>
        <dbReference type="ChEBI" id="CHEBI:60240"/>
        <label>1</label>
    </ligand>
</feature>
<evidence type="ECO:0000256" key="1">
    <source>
        <dbReference type="ARBA" id="ARBA00006964"/>
    </source>
</evidence>
<dbReference type="NCBIfam" id="TIGR00486">
    <property type="entry name" value="YbgI_SA1388"/>
    <property type="match status" value="1"/>
</dbReference>
<feature type="binding site" evidence="5">
    <location>
        <position position="66"/>
    </location>
    <ligand>
        <name>a divalent metal cation</name>
        <dbReference type="ChEBI" id="CHEBI:60240"/>
        <label>1</label>
    </ligand>
</feature>
<dbReference type="InterPro" id="IPR002678">
    <property type="entry name" value="DUF34/NIF3"/>
</dbReference>
<comment type="similarity">
    <text evidence="1">Belongs to the GTP cyclohydrolase I type 2/NIF3 family.</text>
</comment>
<dbReference type="EMBL" id="CP036269">
    <property type="protein sequence ID" value="QDT40206.1"/>
    <property type="molecule type" value="Genomic_DNA"/>
</dbReference>
<dbReference type="OrthoDB" id="9792792at2"/>
<accession>A0A517R8K0</accession>
<dbReference type="RefSeq" id="WP_145209763.1">
    <property type="nucleotide sequence ID" value="NZ_CP036269.1"/>
</dbReference>
<organism evidence="6 7">
    <name type="scientific">Gimesia alba</name>
    <dbReference type="NCBI Taxonomy" id="2527973"/>
    <lineage>
        <taxon>Bacteria</taxon>
        <taxon>Pseudomonadati</taxon>
        <taxon>Planctomycetota</taxon>
        <taxon>Planctomycetia</taxon>
        <taxon>Planctomycetales</taxon>
        <taxon>Planctomycetaceae</taxon>
        <taxon>Gimesia</taxon>
    </lineage>
</organism>
<dbReference type="InterPro" id="IPR036069">
    <property type="entry name" value="DUF34/NIF3_sf"/>
</dbReference>
<dbReference type="Pfam" id="PF01784">
    <property type="entry name" value="DUF34_NIF3"/>
    <property type="match status" value="1"/>
</dbReference>
<keyword evidence="6" id="KW-0378">Hydrolase</keyword>
<dbReference type="PANTHER" id="PTHR13799">
    <property type="entry name" value="NGG1 INTERACTING FACTOR 3"/>
    <property type="match status" value="1"/>
</dbReference>
<name>A0A517R8K0_9PLAN</name>
<dbReference type="GO" id="GO:0005737">
    <property type="term" value="C:cytoplasm"/>
    <property type="evidence" value="ECO:0007669"/>
    <property type="project" value="TreeGrafter"/>
</dbReference>
<dbReference type="Proteomes" id="UP000317171">
    <property type="component" value="Chromosome"/>
</dbReference>
<dbReference type="KEGG" id="gaz:Pan241w_02620"/>
<evidence type="ECO:0000256" key="2">
    <source>
        <dbReference type="ARBA" id="ARBA00011643"/>
    </source>
</evidence>
<evidence type="ECO:0000256" key="3">
    <source>
        <dbReference type="ARBA" id="ARBA00022112"/>
    </source>
</evidence>
<comment type="subunit">
    <text evidence="2">Homohexamer.</text>
</comment>
<dbReference type="AlphaFoldDB" id="A0A517R8K0"/>
<sequence>MSNVAEIQDYLVNLAPPDLAESWDNVGLLTGDPAQNVNQIITCLTLTPDVAAEAIAAGADLIISHHPILFRPVQQITSTTVEGKMLLDLIQAKISVYSPHTSYDSAERGINWQLANLLGLEEIGVLRPIVSLSEESGEQQRGAGRYGTLPAEFTLPQLNQLIKQALKVNSLQFVGESDLRIRRIGIACGAAAEFLRDAHRHDCQVLLTGEARFHACLEARALGMGLILPGHYATERPAMERMALLLQQQFPELKIGASQQETDPLQWDCDVEPA</sequence>
<dbReference type="GO" id="GO:0046872">
    <property type="term" value="F:metal ion binding"/>
    <property type="evidence" value="ECO:0007669"/>
    <property type="project" value="UniProtKB-KW"/>
</dbReference>
<gene>
    <name evidence="6" type="ORF">Pan241w_02620</name>
</gene>
<feature type="binding site" evidence="5">
    <location>
        <position position="104"/>
    </location>
    <ligand>
        <name>a divalent metal cation</name>
        <dbReference type="ChEBI" id="CHEBI:60240"/>
        <label>1</label>
    </ligand>
</feature>